<dbReference type="PANTHER" id="PTHR43158:SF2">
    <property type="entry name" value="SKFA PEPTIDE EXPORT ATP-BINDING PROTEIN SKFE"/>
    <property type="match status" value="1"/>
</dbReference>
<evidence type="ECO:0000256" key="1">
    <source>
        <dbReference type="ARBA" id="ARBA00022741"/>
    </source>
</evidence>
<dbReference type="Pfam" id="PF00005">
    <property type="entry name" value="ABC_tran"/>
    <property type="match status" value="1"/>
</dbReference>
<feature type="domain" description="ABC transporter" evidence="3">
    <location>
        <begin position="5"/>
        <end position="242"/>
    </location>
</feature>
<dbReference type="InterPro" id="IPR027417">
    <property type="entry name" value="P-loop_NTPase"/>
</dbReference>
<keyword evidence="2" id="KW-0067">ATP-binding</keyword>
<dbReference type="Gene3D" id="3.40.50.300">
    <property type="entry name" value="P-loop containing nucleotide triphosphate hydrolases"/>
    <property type="match status" value="1"/>
</dbReference>
<keyword evidence="1" id="KW-0547">Nucleotide-binding</keyword>
<dbReference type="GO" id="GO:0005524">
    <property type="term" value="F:ATP binding"/>
    <property type="evidence" value="ECO:0007669"/>
    <property type="project" value="UniProtKB-KW"/>
</dbReference>
<reference evidence="4" key="1">
    <citation type="submission" date="2018-05" db="EMBL/GenBank/DDBJ databases">
        <authorList>
            <person name="Lanie J.A."/>
            <person name="Ng W.-L."/>
            <person name="Kazmierczak K.M."/>
            <person name="Andrzejewski T.M."/>
            <person name="Davidsen T.M."/>
            <person name="Wayne K.J."/>
            <person name="Tettelin H."/>
            <person name="Glass J.I."/>
            <person name="Rusch D."/>
            <person name="Podicherti R."/>
            <person name="Tsui H.-C.T."/>
            <person name="Winkler M.E."/>
        </authorList>
    </citation>
    <scope>NUCLEOTIDE SEQUENCE</scope>
</reference>
<dbReference type="AlphaFoldDB" id="A0A381ZKF6"/>
<dbReference type="SUPFAM" id="SSF52540">
    <property type="entry name" value="P-loop containing nucleoside triphosphate hydrolases"/>
    <property type="match status" value="1"/>
</dbReference>
<dbReference type="EMBL" id="UINC01021676">
    <property type="protein sequence ID" value="SVA89730.1"/>
    <property type="molecule type" value="Genomic_DNA"/>
</dbReference>
<proteinExistence type="predicted"/>
<organism evidence="4">
    <name type="scientific">marine metagenome</name>
    <dbReference type="NCBI Taxonomy" id="408172"/>
    <lineage>
        <taxon>unclassified sequences</taxon>
        <taxon>metagenomes</taxon>
        <taxon>ecological metagenomes</taxon>
    </lineage>
</organism>
<dbReference type="PROSITE" id="PS00211">
    <property type="entry name" value="ABC_TRANSPORTER_1"/>
    <property type="match status" value="1"/>
</dbReference>
<dbReference type="InterPro" id="IPR017871">
    <property type="entry name" value="ABC_transporter-like_CS"/>
</dbReference>
<gene>
    <name evidence="4" type="ORF">METZ01_LOCUS142584</name>
</gene>
<evidence type="ECO:0000256" key="2">
    <source>
        <dbReference type="ARBA" id="ARBA00022840"/>
    </source>
</evidence>
<evidence type="ECO:0000313" key="4">
    <source>
        <dbReference type="EMBL" id="SVA89730.1"/>
    </source>
</evidence>
<dbReference type="PROSITE" id="PS50893">
    <property type="entry name" value="ABC_TRANSPORTER_2"/>
    <property type="match status" value="1"/>
</dbReference>
<accession>A0A381ZKF6</accession>
<sequence>MSWLIRIHNADVFLNGKQVLNAIDWTMKKEENWAVVGVNGAGKTSFMKLIFGELIPIDGGEVRWFGDEEHGPLNKARKRIGFVSADFQENYAPSTLGIDVVVSGFFSSIGLYRKANQKQRERAAYWMEFLGIQNLSNEPIGRISHGEARRILLARALVNHPDLLILDEPCAGLDIPTKELFLQTLKKLAKTKTQLIYVTHHIDEILPLTTHVLFLKNGTIFSKGTKGKMLTGSHLSEAFDCHIELKKTSGRYWITESRPNRSGDPIKHLN</sequence>
<dbReference type="InterPro" id="IPR003593">
    <property type="entry name" value="AAA+_ATPase"/>
</dbReference>
<dbReference type="InterPro" id="IPR003439">
    <property type="entry name" value="ABC_transporter-like_ATP-bd"/>
</dbReference>
<dbReference type="GO" id="GO:0016887">
    <property type="term" value="F:ATP hydrolysis activity"/>
    <property type="evidence" value="ECO:0007669"/>
    <property type="project" value="InterPro"/>
</dbReference>
<name>A0A381ZKF6_9ZZZZ</name>
<dbReference type="PANTHER" id="PTHR43158">
    <property type="entry name" value="SKFA PEPTIDE EXPORT ATP-BINDING PROTEIN SKFE"/>
    <property type="match status" value="1"/>
</dbReference>
<protein>
    <recommendedName>
        <fullName evidence="3">ABC transporter domain-containing protein</fullName>
    </recommendedName>
</protein>
<dbReference type="SMART" id="SM00382">
    <property type="entry name" value="AAA"/>
    <property type="match status" value="1"/>
</dbReference>
<evidence type="ECO:0000259" key="3">
    <source>
        <dbReference type="PROSITE" id="PS50893"/>
    </source>
</evidence>